<dbReference type="EMBL" id="AATS01000019">
    <property type="protein sequence ID" value="EAU53655.1"/>
    <property type="molecule type" value="Genomic_DNA"/>
</dbReference>
<dbReference type="AlphaFoldDB" id="Q0EWM2"/>
<proteinExistence type="predicted"/>
<dbReference type="InParanoid" id="Q0EWM2"/>
<name>Q0EWM2_9PROT</name>
<reference evidence="1 2" key="1">
    <citation type="submission" date="2006-09" db="EMBL/GenBank/DDBJ databases">
        <authorList>
            <person name="Emerson D."/>
            <person name="Ferriera S."/>
            <person name="Johnson J."/>
            <person name="Kravitz S."/>
            <person name="Halpern A."/>
            <person name="Remington K."/>
            <person name="Beeson K."/>
            <person name="Tran B."/>
            <person name="Rogers Y.-H."/>
            <person name="Friedman R."/>
            <person name="Venter J.C."/>
        </authorList>
    </citation>
    <scope>NUCLEOTIDE SEQUENCE [LARGE SCALE GENOMIC DNA]</scope>
    <source>
        <strain evidence="1 2">PV-1</strain>
    </source>
</reference>
<evidence type="ECO:0000313" key="2">
    <source>
        <dbReference type="Proteomes" id="UP000005297"/>
    </source>
</evidence>
<dbReference type="RefSeq" id="WP_009849993.1">
    <property type="nucleotide sequence ID" value="NZ_DS022294.1"/>
</dbReference>
<organism evidence="1 2">
    <name type="scientific">Mariprofundus ferrooxydans PV-1</name>
    <dbReference type="NCBI Taxonomy" id="314345"/>
    <lineage>
        <taxon>Bacteria</taxon>
        <taxon>Pseudomonadati</taxon>
        <taxon>Pseudomonadota</taxon>
        <taxon>Candidatius Mariprofundia</taxon>
        <taxon>Mariprofundales</taxon>
        <taxon>Mariprofundaceae</taxon>
        <taxon>Mariprofundus</taxon>
    </lineage>
</organism>
<keyword evidence="2" id="KW-1185">Reference proteome</keyword>
<dbReference type="HOGENOM" id="CLU_1813487_0_0_0"/>
<comment type="caution">
    <text evidence="1">The sequence shown here is derived from an EMBL/GenBank/DDBJ whole genome shotgun (WGS) entry which is preliminary data.</text>
</comment>
<gene>
    <name evidence="1" type="ORF">SPV1_12400</name>
</gene>
<evidence type="ECO:0008006" key="3">
    <source>
        <dbReference type="Google" id="ProtNLM"/>
    </source>
</evidence>
<protein>
    <recommendedName>
        <fullName evidence="3">Lipoprotein</fullName>
    </recommendedName>
</protein>
<dbReference type="STRING" id="314344.AL013_08490"/>
<dbReference type="Proteomes" id="UP000005297">
    <property type="component" value="Unassembled WGS sequence"/>
</dbReference>
<dbReference type="PROSITE" id="PS51257">
    <property type="entry name" value="PROKAR_LIPOPROTEIN"/>
    <property type="match status" value="1"/>
</dbReference>
<sequence>MHKWRIYSAALLIGLLALSGCGRKEAPQIASAGDNKPQLNNLQDRVVGNVLELTFVLTGNPRGVGFQVDRTEVDPYCQCPGFWRRFYDRPPMPVQVGEPSKRLIKLKNDTVEYLFRIRAYDIDGNLGPWSRAIHAKGVDLSR</sequence>
<dbReference type="OrthoDB" id="5295426at2"/>
<accession>Q0EWM2</accession>
<evidence type="ECO:0000313" key="1">
    <source>
        <dbReference type="EMBL" id="EAU53655.1"/>
    </source>
</evidence>